<dbReference type="Proteomes" id="UP000299102">
    <property type="component" value="Unassembled WGS sequence"/>
</dbReference>
<accession>A0A4C1SRS3</accession>
<sequence>MQTILFNKLQPVYVTRSRTHGPHPTRPSPLRGAGCRSPVAGCPNNVPELLFRYRNILLFRDLSSLPPHESCDGAHAPRVVVANKNKIVHRLFDDER</sequence>
<evidence type="ECO:0000313" key="2">
    <source>
        <dbReference type="Proteomes" id="UP000299102"/>
    </source>
</evidence>
<comment type="caution">
    <text evidence="1">The sequence shown here is derived from an EMBL/GenBank/DDBJ whole genome shotgun (WGS) entry which is preliminary data.</text>
</comment>
<reference evidence="1 2" key="1">
    <citation type="journal article" date="2019" name="Commun. Biol.">
        <title>The bagworm genome reveals a unique fibroin gene that provides high tensile strength.</title>
        <authorList>
            <person name="Kono N."/>
            <person name="Nakamura H."/>
            <person name="Ohtoshi R."/>
            <person name="Tomita M."/>
            <person name="Numata K."/>
            <person name="Arakawa K."/>
        </authorList>
    </citation>
    <scope>NUCLEOTIDE SEQUENCE [LARGE SCALE GENOMIC DNA]</scope>
</reference>
<proteinExistence type="predicted"/>
<name>A0A4C1SRS3_EUMVA</name>
<organism evidence="1 2">
    <name type="scientific">Eumeta variegata</name>
    <name type="common">Bagworm moth</name>
    <name type="synonym">Eumeta japonica</name>
    <dbReference type="NCBI Taxonomy" id="151549"/>
    <lineage>
        <taxon>Eukaryota</taxon>
        <taxon>Metazoa</taxon>
        <taxon>Ecdysozoa</taxon>
        <taxon>Arthropoda</taxon>
        <taxon>Hexapoda</taxon>
        <taxon>Insecta</taxon>
        <taxon>Pterygota</taxon>
        <taxon>Neoptera</taxon>
        <taxon>Endopterygota</taxon>
        <taxon>Lepidoptera</taxon>
        <taxon>Glossata</taxon>
        <taxon>Ditrysia</taxon>
        <taxon>Tineoidea</taxon>
        <taxon>Psychidae</taxon>
        <taxon>Oiketicinae</taxon>
        <taxon>Eumeta</taxon>
    </lineage>
</organism>
<dbReference type="AlphaFoldDB" id="A0A4C1SRS3"/>
<protein>
    <submittedName>
        <fullName evidence="1">Uncharacterized protein</fullName>
    </submittedName>
</protein>
<keyword evidence="2" id="KW-1185">Reference proteome</keyword>
<dbReference type="EMBL" id="BGZK01003712">
    <property type="protein sequence ID" value="GBP03900.1"/>
    <property type="molecule type" value="Genomic_DNA"/>
</dbReference>
<gene>
    <name evidence="1" type="ORF">EVAR_70394_1</name>
</gene>
<evidence type="ECO:0000313" key="1">
    <source>
        <dbReference type="EMBL" id="GBP03900.1"/>
    </source>
</evidence>